<comment type="similarity">
    <text evidence="1">Belongs to the glycosyl hydrolase 2 family.</text>
</comment>
<reference evidence="11" key="4">
    <citation type="submission" date="2019-07" db="EMBL/GenBank/DDBJ databases">
        <authorList>
            <person name="Ross B.D."/>
            <person name="Verster A.J."/>
            <person name="Radey M.C."/>
            <person name="Schmidtke D.T."/>
            <person name="Pope C.E."/>
            <person name="Hoffman L.R."/>
            <person name="Hajjar A."/>
            <person name="Peterson S.B."/>
            <person name="Borenstein E."/>
            <person name="Mougous J.D."/>
        </authorList>
    </citation>
    <scope>NUCLEOTIDE SEQUENCE</scope>
    <source>
        <strain evidence="11">3725 D1 iv</strain>
    </source>
</reference>
<dbReference type="InterPro" id="IPR032311">
    <property type="entry name" value="DUF4982"/>
</dbReference>
<evidence type="ECO:0000313" key="11">
    <source>
        <dbReference type="EMBL" id="QDM08774.1"/>
    </source>
</evidence>
<dbReference type="Gene3D" id="3.20.20.80">
    <property type="entry name" value="Glycosidases"/>
    <property type="match status" value="1"/>
</dbReference>
<dbReference type="GeneID" id="99752821"/>
<dbReference type="InterPro" id="IPR036156">
    <property type="entry name" value="Beta-gal/glucu_dom_sf"/>
</dbReference>
<dbReference type="InterPro" id="IPR051913">
    <property type="entry name" value="GH2_Domain-Containing"/>
</dbReference>
<dbReference type="GO" id="GO:0005975">
    <property type="term" value="P:carbohydrate metabolic process"/>
    <property type="evidence" value="ECO:0007669"/>
    <property type="project" value="InterPro"/>
</dbReference>
<reference evidence="11" key="2">
    <citation type="journal article" date="2018" name="Nature">
        <title>Human gut bacteria contain acquired interbacterial defence systems.</title>
        <authorList>
            <person name="Ross B.D."/>
            <person name="Verster A.J."/>
            <person name="Radey M.C."/>
            <person name="Schmidtke D.T."/>
            <person name="Pope C.E."/>
            <person name="Hoffman L.R."/>
            <person name="Hajjar A."/>
            <person name="Peterson S.B."/>
            <person name="Borenstein E."/>
            <person name="Mougous J."/>
        </authorList>
    </citation>
    <scope>NUCLEOTIDE SEQUENCE</scope>
    <source>
        <strain evidence="11">3725 D1 iv</strain>
    </source>
</reference>
<feature type="domain" description="Glycosyl hydrolases family 2 sugar binding" evidence="6">
    <location>
        <begin position="72"/>
        <end position="159"/>
    </location>
</feature>
<evidence type="ECO:0000259" key="7">
    <source>
        <dbReference type="Pfam" id="PF16355"/>
    </source>
</evidence>
<evidence type="ECO:0000259" key="5">
    <source>
        <dbReference type="Pfam" id="PF02836"/>
    </source>
</evidence>
<sequence length="778" mass="88920">MQKRNLLIIILFLFTGTIGWSAERIRQNFDFDWQFRLGEQGIYKPVQLPHDWSIELDFNEEVGPESGYLPGGIGYYKKDFNVPASYKGKRVSIVFDGIYHKATIYLNGQEVDYHRYGYTSFETDLTPYLKYGGKNTLSVKVDHSEKSRWYTGSGIYRHVWMQVTNPIHVKMWGTYITTPRVSAESAIVSCVTTVANTSALTGEIEIMQRIVDAQGNLLKINGKQYAARTEVVMPENGTKDIAQSFTLSNPQLWNLEKPYLYRLETILKQKGKVIDRYTTRFGVRTIGFDKDKGFFLNGKNIKMKGACLHQDAGCLGVAVPNRSYERRLTILKEFGANAIRCSHNPPSPEFLNYCDSIGFLVVDEAFDKWKSGYYEQFFDECWQQDIRDMIVRDRNHPSIVLWSIGNELAEATRKDNVGVERATLLRDFVHKLEPTRPTMLALAPAYQDKFASVTDVVGYNYSELSYIEDKKKHPERIGLISESYPYYSGLRPYEARDYSPKNPWNYVMENDYFCGSFVWAGVDYIGESMGWPSKGWAATLFDMCMDEKPRAAYLRAMWTDKPVLKMAVVDYSIDEDPGKDHWQTPPMVHDWTFPYTDSRVLPIHTPSNCDEVVLIDPRGKKYGPRKPKDYLNNTIIWNQPYRPGKVVAIGYKDGKEVCRDSIQTSKIKAACFTLTPDKTVLQADGQDLAFIALQLFDENGVPVRINDRVVNATVEGTGKLLGIDSGEMRRAYRFNSHELPTYQGRCMLVIQAGRSKGMMSVKVCVEGLPEQTITIKVH</sequence>
<dbReference type="InterPro" id="IPR006104">
    <property type="entry name" value="Glyco_hydro_2_N"/>
</dbReference>
<evidence type="ECO:0000313" key="12">
    <source>
        <dbReference type="Proteomes" id="UP000318823"/>
    </source>
</evidence>
<evidence type="ECO:0000256" key="2">
    <source>
        <dbReference type="ARBA" id="ARBA00022801"/>
    </source>
</evidence>
<dbReference type="InterPro" id="IPR023232">
    <property type="entry name" value="Glyco_hydro_2_AS"/>
</dbReference>
<dbReference type="Pfam" id="PF18565">
    <property type="entry name" value="Glyco_hydro2_C5"/>
    <property type="match status" value="1"/>
</dbReference>
<dbReference type="Pfam" id="PF00703">
    <property type="entry name" value="Glyco_hydro_2"/>
    <property type="match status" value="1"/>
</dbReference>
<organism evidence="9 13">
    <name type="scientific">Bacteroides ovatus</name>
    <dbReference type="NCBI Taxonomy" id="28116"/>
    <lineage>
        <taxon>Bacteria</taxon>
        <taxon>Pseudomonadati</taxon>
        <taxon>Bacteroidota</taxon>
        <taxon>Bacteroidia</taxon>
        <taxon>Bacteroidales</taxon>
        <taxon>Bacteroidaceae</taxon>
        <taxon>Bacteroides</taxon>
    </lineage>
</organism>
<protein>
    <submittedName>
        <fullName evidence="10">Glycoside hydrolase family 2 TIM barrel-domain containing protein</fullName>
    </submittedName>
    <submittedName>
        <fullName evidence="9">Glycoside hydrolase family 2 protein</fullName>
    </submittedName>
</protein>
<dbReference type="Proteomes" id="UP001215078">
    <property type="component" value="Unassembled WGS sequence"/>
</dbReference>
<dbReference type="SUPFAM" id="SSF49785">
    <property type="entry name" value="Galactose-binding domain-like"/>
    <property type="match status" value="1"/>
</dbReference>
<dbReference type="InterPro" id="IPR006102">
    <property type="entry name" value="Ig-like_GH2"/>
</dbReference>
<evidence type="ECO:0000313" key="10">
    <source>
        <dbReference type="EMBL" id="MDC7960348.1"/>
    </source>
</evidence>
<dbReference type="Proteomes" id="UP000318823">
    <property type="component" value="Chromosome"/>
</dbReference>
<feature type="domain" description="Glycoside hydrolase family 2 immunoglobulin-like beta-sandwich" evidence="4">
    <location>
        <begin position="175"/>
        <end position="284"/>
    </location>
</feature>
<reference evidence="9 13" key="3">
    <citation type="journal article" date="2019" name="Nat. Med.">
        <title>A library of human gut bacterial isolates paired with longitudinal multiomics data enables mechanistic microbiome research.</title>
        <authorList>
            <person name="Poyet M."/>
            <person name="Groussin M."/>
            <person name="Gibbons S.M."/>
            <person name="Avila-Pacheco J."/>
            <person name="Jiang X."/>
            <person name="Kearney S.M."/>
            <person name="Perrotta A.R."/>
            <person name="Berdy B."/>
            <person name="Zhao S."/>
            <person name="Lieberman T.D."/>
            <person name="Swanson P.K."/>
            <person name="Smith M."/>
            <person name="Roesemann S."/>
            <person name="Alexander J.E."/>
            <person name="Rich S.A."/>
            <person name="Livny J."/>
            <person name="Vlamakis H."/>
            <person name="Clish C."/>
            <person name="Bullock K."/>
            <person name="Deik A."/>
            <person name="Scott J."/>
            <person name="Pierce K.A."/>
            <person name="Xavier R.J."/>
            <person name="Alm E.J."/>
        </authorList>
    </citation>
    <scope>NUCLEOTIDE SEQUENCE [LARGE SCALE GENOMIC DNA]</scope>
    <source>
        <strain evidence="9 13">BIOML-A41</strain>
    </source>
</reference>
<name>A0A413V4U4_BACOV</name>
<dbReference type="PANTHER" id="PTHR42732">
    <property type="entry name" value="BETA-GALACTOSIDASE"/>
    <property type="match status" value="1"/>
</dbReference>
<dbReference type="InterPro" id="IPR006103">
    <property type="entry name" value="Glyco_hydro_2_cat"/>
</dbReference>
<dbReference type="PROSITE" id="PS00608">
    <property type="entry name" value="GLYCOSYL_HYDROL_F2_2"/>
    <property type="match status" value="1"/>
</dbReference>
<evidence type="ECO:0000313" key="9">
    <source>
        <dbReference type="EMBL" id="KAA4533111.1"/>
    </source>
</evidence>
<keyword evidence="3" id="KW-0326">Glycosidase</keyword>
<dbReference type="AlphaFoldDB" id="A0A413V4U4"/>
<dbReference type="Pfam" id="PF02836">
    <property type="entry name" value="Glyco_hydro_2_C"/>
    <property type="match status" value="1"/>
</dbReference>
<dbReference type="InterPro" id="IPR006101">
    <property type="entry name" value="Glyco_hydro_2"/>
</dbReference>
<gene>
    <name evidence="11" type="ORF">DYI28_08590</name>
    <name evidence="9" type="ORF">F3B85_17310</name>
    <name evidence="10" type="ORF">PQ628_19300</name>
</gene>
<dbReference type="GO" id="GO:0004553">
    <property type="term" value="F:hydrolase activity, hydrolyzing O-glycosyl compounds"/>
    <property type="evidence" value="ECO:0007669"/>
    <property type="project" value="InterPro"/>
</dbReference>
<dbReference type="InterPro" id="IPR040605">
    <property type="entry name" value="Glyco_hydro2_dom5"/>
</dbReference>
<dbReference type="InterPro" id="IPR013783">
    <property type="entry name" value="Ig-like_fold"/>
</dbReference>
<evidence type="ECO:0000259" key="4">
    <source>
        <dbReference type="Pfam" id="PF00703"/>
    </source>
</evidence>
<dbReference type="Pfam" id="PF16355">
    <property type="entry name" value="DUF4982"/>
    <property type="match status" value="1"/>
</dbReference>
<dbReference type="EMBL" id="VWGP01000013">
    <property type="protein sequence ID" value="KAA4533111.1"/>
    <property type="molecule type" value="Genomic_DNA"/>
</dbReference>
<evidence type="ECO:0000313" key="13">
    <source>
        <dbReference type="Proteomes" id="UP000478493"/>
    </source>
</evidence>
<evidence type="ECO:0000256" key="3">
    <source>
        <dbReference type="ARBA" id="ARBA00023295"/>
    </source>
</evidence>
<feature type="domain" description="Glycoside hydrolase family 2 catalytic" evidence="5">
    <location>
        <begin position="290"/>
        <end position="443"/>
    </location>
</feature>
<reference evidence="10" key="5">
    <citation type="submission" date="2022-10" db="EMBL/GenBank/DDBJ databases">
        <title>Human gut microbiome strain richness.</title>
        <authorList>
            <person name="Chen-Liaw A."/>
        </authorList>
    </citation>
    <scope>NUCLEOTIDE SEQUENCE</scope>
    <source>
        <strain evidence="10">RTP21484st1_H8_RTP21484_190118</strain>
    </source>
</reference>
<feature type="domain" description="DUF4982" evidence="7">
    <location>
        <begin position="600"/>
        <end position="658"/>
    </location>
</feature>
<dbReference type="SUPFAM" id="SSF49303">
    <property type="entry name" value="beta-Galactosidase/glucuronidase domain"/>
    <property type="match status" value="1"/>
</dbReference>
<dbReference type="InterPro" id="IPR008979">
    <property type="entry name" value="Galactose-bd-like_sf"/>
</dbReference>
<dbReference type="Proteomes" id="UP000478493">
    <property type="component" value="Unassembled WGS sequence"/>
</dbReference>
<feature type="domain" description="Glycoside hydrolase family 2" evidence="8">
    <location>
        <begin position="673"/>
        <end position="774"/>
    </location>
</feature>
<dbReference type="EMBL" id="CP041395">
    <property type="protein sequence ID" value="QDM08774.1"/>
    <property type="molecule type" value="Genomic_DNA"/>
</dbReference>
<evidence type="ECO:0000259" key="8">
    <source>
        <dbReference type="Pfam" id="PF18565"/>
    </source>
</evidence>
<keyword evidence="2 9" id="KW-0378">Hydrolase</keyword>
<dbReference type="RefSeq" id="WP_005831635.1">
    <property type="nucleotide sequence ID" value="NZ_CACRTD010000049.1"/>
</dbReference>
<dbReference type="InterPro" id="IPR017853">
    <property type="entry name" value="GH"/>
</dbReference>
<evidence type="ECO:0000256" key="1">
    <source>
        <dbReference type="ARBA" id="ARBA00007401"/>
    </source>
</evidence>
<dbReference type="Gene3D" id="2.60.120.260">
    <property type="entry name" value="Galactose-binding domain-like"/>
    <property type="match status" value="1"/>
</dbReference>
<dbReference type="PRINTS" id="PR00132">
    <property type="entry name" value="GLHYDRLASE2"/>
</dbReference>
<dbReference type="SUPFAM" id="SSF51445">
    <property type="entry name" value="(Trans)glycosidases"/>
    <property type="match status" value="1"/>
</dbReference>
<proteinExistence type="inferred from homology"/>
<evidence type="ECO:0000259" key="6">
    <source>
        <dbReference type="Pfam" id="PF02837"/>
    </source>
</evidence>
<dbReference type="Gene3D" id="2.60.40.10">
    <property type="entry name" value="Immunoglobulins"/>
    <property type="match status" value="3"/>
</dbReference>
<dbReference type="EMBL" id="JAQQPO010000025">
    <property type="protein sequence ID" value="MDC7960348.1"/>
    <property type="molecule type" value="Genomic_DNA"/>
</dbReference>
<accession>A0A413V4U4</accession>
<dbReference type="PANTHER" id="PTHR42732:SF1">
    <property type="entry name" value="BETA-MANNOSIDASE"/>
    <property type="match status" value="1"/>
</dbReference>
<reference evidence="12" key="1">
    <citation type="journal article" date="2018" name="J. Anim. Genet.">
        <title>Acquired interbacterial defense systems protect against interspecies antagonism in the human gut microbiome.</title>
        <authorList>
            <person name="Ross B.D."/>
            <person name="Verster A.J."/>
            <person name="Radey M.C."/>
            <person name="Schmidtke D.T."/>
            <person name="Pope C.E."/>
            <person name="Hoffman L.R."/>
            <person name="Hajjar A."/>
            <person name="Peterson S.B."/>
            <person name="Borenstein E."/>
            <person name="Mougous J."/>
        </authorList>
    </citation>
    <scope>NUCLEOTIDE SEQUENCE [LARGE SCALE GENOMIC DNA]</scope>
    <source>
        <strain evidence="12">3725 D1 iv</strain>
    </source>
</reference>
<dbReference type="Pfam" id="PF02837">
    <property type="entry name" value="Glyco_hydro_2_N"/>
    <property type="match status" value="1"/>
</dbReference>